<evidence type="ECO:0000259" key="7">
    <source>
        <dbReference type="Pfam" id="PF07881"/>
    </source>
</evidence>
<feature type="domain" description="L-fucose isomerase N-terminal-2" evidence="8">
    <location>
        <begin position="253"/>
        <end position="307"/>
    </location>
</feature>
<dbReference type="InterPro" id="IPR009015">
    <property type="entry name" value="Fucose_isomerase_N/cen_sf"/>
</dbReference>
<evidence type="ECO:0000256" key="2">
    <source>
        <dbReference type="ARBA" id="ARBA00023211"/>
    </source>
</evidence>
<reference evidence="9 10" key="1">
    <citation type="submission" date="2019-10" db="EMBL/GenBank/DDBJ databases">
        <title>Rubrobacter sp nov SCSIO 52090 isolated from a deep-sea sediment in the South China Sea.</title>
        <authorList>
            <person name="Chen R.W."/>
        </authorList>
    </citation>
    <scope>NUCLEOTIDE SEQUENCE [LARGE SCALE GENOMIC DNA]</scope>
    <source>
        <strain evidence="9 10">SCSIO 52909</strain>
    </source>
</reference>
<dbReference type="GO" id="GO:0042355">
    <property type="term" value="P:L-fucose catabolic process"/>
    <property type="evidence" value="ECO:0007669"/>
    <property type="project" value="TreeGrafter"/>
</dbReference>
<evidence type="ECO:0000259" key="8">
    <source>
        <dbReference type="Pfam" id="PF07882"/>
    </source>
</evidence>
<dbReference type="InterPro" id="IPR012889">
    <property type="entry name" value="Fucose_isomerase_N2"/>
</dbReference>
<evidence type="ECO:0000259" key="6">
    <source>
        <dbReference type="Pfam" id="PF02952"/>
    </source>
</evidence>
<sequence>MARVGILTMSDGRESVHRDIEKFARGVEGDLAAALEAAGHEVVRAREVVWTNRLAVSESRRVADARPDLTIFNIPVWAFPHFSMLAANETPGPLLLFSNINPEQPGMVGMLAAAGGLDQIGRTYGRAFGDISDPLVLGKVEAHARAASAIRSLRGSTFGRIGGRPMGMYTAVSNPDQWMEKFGVDVEEIDQWELVRRSENADGSKVTAAREWLETHAAGVHYDGDRLTPEKLERQIRSYYAMRELIEEWNLDFSGIKAQPELTNHFATMDVTEAFLNDPYDWDGPKEPHVCSTEADMDAALTMQILKKISGTPVLFADVRHYHADRGIWDLCNSGQHATWFAARSDDAAENLRHVHLHPEVFFFPAGGASVHHLAAPGDFTFARLTRLDGRYRMHVMRGAFERYDDETNEGLMRQSTYEWPHAFARMDAPAEEILSRYGSNHIHAIPGDRVEELKIVCKLLDVDYDGFGPAGNGGAR</sequence>
<evidence type="ECO:0000256" key="5">
    <source>
        <dbReference type="ARBA" id="ARBA00030454"/>
    </source>
</evidence>
<dbReference type="Pfam" id="PF02952">
    <property type="entry name" value="Fucose_iso_C"/>
    <property type="match status" value="1"/>
</dbReference>
<keyword evidence="4" id="KW-0119">Carbohydrate metabolism</keyword>
<dbReference type="Proteomes" id="UP000501452">
    <property type="component" value="Chromosome"/>
</dbReference>
<dbReference type="AlphaFoldDB" id="A0A6G8QCE1"/>
<gene>
    <name evidence="9" type="ORF">GBA63_16975</name>
</gene>
<dbReference type="Gene3D" id="3.40.275.10">
    <property type="entry name" value="L-fucose Isomerase, Chain A, domain 2"/>
    <property type="match status" value="1"/>
</dbReference>
<dbReference type="GO" id="GO:0005737">
    <property type="term" value="C:cytoplasm"/>
    <property type="evidence" value="ECO:0007669"/>
    <property type="project" value="InterPro"/>
</dbReference>
<dbReference type="CDD" id="cd00578">
    <property type="entry name" value="L-fuc_L-ara-isomerases"/>
    <property type="match status" value="1"/>
</dbReference>
<organism evidence="9 10">
    <name type="scientific">Rubrobacter tropicus</name>
    <dbReference type="NCBI Taxonomy" id="2653851"/>
    <lineage>
        <taxon>Bacteria</taxon>
        <taxon>Bacillati</taxon>
        <taxon>Actinomycetota</taxon>
        <taxon>Rubrobacteria</taxon>
        <taxon>Rubrobacterales</taxon>
        <taxon>Rubrobacteraceae</taxon>
        <taxon>Rubrobacter</taxon>
    </lineage>
</organism>
<name>A0A6G8QCE1_9ACTN</name>
<dbReference type="GO" id="GO:0008736">
    <property type="term" value="F:L-fucose isomerase activity"/>
    <property type="evidence" value="ECO:0007669"/>
    <property type="project" value="InterPro"/>
</dbReference>
<dbReference type="GO" id="GO:0019571">
    <property type="term" value="P:D-arabinose catabolic process"/>
    <property type="evidence" value="ECO:0007669"/>
    <property type="project" value="TreeGrafter"/>
</dbReference>
<dbReference type="InterPro" id="IPR012888">
    <property type="entry name" value="Fucose_iso_N1"/>
</dbReference>
<dbReference type="PANTHER" id="PTHR37840">
    <property type="entry name" value="L-FUCOSE ISOMERASE"/>
    <property type="match status" value="1"/>
</dbReference>
<dbReference type="RefSeq" id="WP_166178054.1">
    <property type="nucleotide sequence ID" value="NZ_CP045119.1"/>
</dbReference>
<feature type="domain" description="L-fucose isomerase C-terminal" evidence="6">
    <location>
        <begin position="331"/>
        <end position="466"/>
    </location>
</feature>
<dbReference type="InterPro" id="IPR038391">
    <property type="entry name" value="Fucose_iso_dom1_sf"/>
</dbReference>
<dbReference type="Gene3D" id="3.40.50.1070">
    <property type="match status" value="1"/>
</dbReference>
<evidence type="ECO:0000256" key="3">
    <source>
        <dbReference type="ARBA" id="ARBA00023235"/>
    </source>
</evidence>
<dbReference type="Pfam" id="PF07881">
    <property type="entry name" value="Fucose_iso_N1"/>
    <property type="match status" value="1"/>
</dbReference>
<dbReference type="PANTHER" id="PTHR37840:SF1">
    <property type="entry name" value="L-FUCOSE ISOMERASE"/>
    <property type="match status" value="1"/>
</dbReference>
<protein>
    <recommendedName>
        <fullName evidence="5">FucIase</fullName>
    </recommendedName>
</protein>
<dbReference type="EMBL" id="CP045119">
    <property type="protein sequence ID" value="QIN84149.1"/>
    <property type="molecule type" value="Genomic_DNA"/>
</dbReference>
<proteinExistence type="predicted"/>
<dbReference type="Gene3D" id="3.20.14.10">
    <property type="entry name" value="L-fucose/L-arabinose isomerase, C-terminal"/>
    <property type="match status" value="1"/>
</dbReference>
<dbReference type="Pfam" id="PF07882">
    <property type="entry name" value="Fucose_iso_N2"/>
    <property type="match status" value="1"/>
</dbReference>
<dbReference type="InterPro" id="IPR005763">
    <property type="entry name" value="Fucose_isomerase"/>
</dbReference>
<dbReference type="InterPro" id="IPR038392">
    <property type="entry name" value="Fucose_isomerase_dom2_sf"/>
</dbReference>
<dbReference type="GO" id="GO:0030145">
    <property type="term" value="F:manganese ion binding"/>
    <property type="evidence" value="ECO:0007669"/>
    <property type="project" value="InterPro"/>
</dbReference>
<dbReference type="InterPro" id="IPR015888">
    <property type="entry name" value="Fuc_isomerase_C"/>
</dbReference>
<evidence type="ECO:0000256" key="4">
    <source>
        <dbReference type="ARBA" id="ARBA00023277"/>
    </source>
</evidence>
<evidence type="ECO:0000256" key="1">
    <source>
        <dbReference type="ARBA" id="ARBA00022723"/>
    </source>
</evidence>
<feature type="domain" description="L-fucose isomerase N-terminal-1" evidence="7">
    <location>
        <begin position="2"/>
        <end position="155"/>
    </location>
</feature>
<dbReference type="InterPro" id="IPR038393">
    <property type="entry name" value="Fuc_iso_dom3_sf"/>
</dbReference>
<keyword evidence="2" id="KW-0464">Manganese</keyword>
<keyword evidence="1" id="KW-0479">Metal-binding</keyword>
<dbReference type="GO" id="GO:0008790">
    <property type="term" value="F:arabinose isomerase activity"/>
    <property type="evidence" value="ECO:0007669"/>
    <property type="project" value="TreeGrafter"/>
</dbReference>
<evidence type="ECO:0000313" key="9">
    <source>
        <dbReference type="EMBL" id="QIN84149.1"/>
    </source>
</evidence>
<evidence type="ECO:0000313" key="10">
    <source>
        <dbReference type="Proteomes" id="UP000501452"/>
    </source>
</evidence>
<keyword evidence="3 9" id="KW-0413">Isomerase</keyword>
<dbReference type="KEGG" id="rub:GBA63_16975"/>
<accession>A0A6G8QCE1</accession>
<keyword evidence="10" id="KW-1185">Reference proteome</keyword>
<dbReference type="SUPFAM" id="SSF53743">
    <property type="entry name" value="FucI/AraA N-terminal and middle domains"/>
    <property type="match status" value="1"/>
</dbReference>